<dbReference type="PANTHER" id="PTHR47707">
    <property type="entry name" value="8-OXO-DGTP DIPHOSPHATASE"/>
    <property type="match status" value="1"/>
</dbReference>
<evidence type="ECO:0000256" key="6">
    <source>
        <dbReference type="ARBA" id="ARBA00022763"/>
    </source>
</evidence>
<dbReference type="GO" id="GO:0044716">
    <property type="term" value="F:8-oxo-GDP phosphatase activity"/>
    <property type="evidence" value="ECO:0007669"/>
    <property type="project" value="TreeGrafter"/>
</dbReference>
<dbReference type="InterPro" id="IPR015797">
    <property type="entry name" value="NUDIX_hydrolase-like_dom_sf"/>
</dbReference>
<dbReference type="EC" id="3.6.1.55" evidence="11"/>
<evidence type="ECO:0000256" key="3">
    <source>
        <dbReference type="ARBA" id="ARBA00022457"/>
    </source>
</evidence>
<comment type="cofactor">
    <cofactor evidence="1">
        <name>Mg(2+)</name>
        <dbReference type="ChEBI" id="CHEBI:18420"/>
    </cofactor>
</comment>
<name>E6S8F7_INTC7</name>
<dbReference type="GO" id="GO:0008413">
    <property type="term" value="F:8-oxo-7,8-dihydroguanosine triphosphate pyrophosphatase activity"/>
    <property type="evidence" value="ECO:0007669"/>
    <property type="project" value="TreeGrafter"/>
</dbReference>
<dbReference type="STRING" id="710696.Intca_2614"/>
<keyword evidence="4" id="KW-0235">DNA replication</keyword>
<keyword evidence="5" id="KW-0479">Metal-binding</keyword>
<evidence type="ECO:0000256" key="10">
    <source>
        <dbReference type="ARBA" id="ARBA00035861"/>
    </source>
</evidence>
<comment type="similarity">
    <text evidence="2 12">Belongs to the Nudix hydrolase family.</text>
</comment>
<dbReference type="InterPro" id="IPR000086">
    <property type="entry name" value="NUDIX_hydrolase_dom"/>
</dbReference>
<evidence type="ECO:0000256" key="11">
    <source>
        <dbReference type="ARBA" id="ARBA00038905"/>
    </source>
</evidence>
<evidence type="ECO:0000313" key="14">
    <source>
        <dbReference type="EMBL" id="ADU49119.1"/>
    </source>
</evidence>
<evidence type="ECO:0000256" key="12">
    <source>
        <dbReference type="RuleBase" id="RU003476"/>
    </source>
</evidence>
<gene>
    <name evidence="14" type="ordered locus">Intca_2614</name>
</gene>
<evidence type="ECO:0000256" key="4">
    <source>
        <dbReference type="ARBA" id="ARBA00022705"/>
    </source>
</evidence>
<dbReference type="Pfam" id="PF00293">
    <property type="entry name" value="NUDIX"/>
    <property type="match status" value="1"/>
</dbReference>
<organism evidence="14 15">
    <name type="scientific">Intrasporangium calvum (strain ATCC 23552 / DSM 43043 / JCM 3097 / NBRC 12989 / NCIMB 10167 / NRRL B-3866 / 7 KIP)</name>
    <dbReference type="NCBI Taxonomy" id="710696"/>
    <lineage>
        <taxon>Bacteria</taxon>
        <taxon>Bacillati</taxon>
        <taxon>Actinomycetota</taxon>
        <taxon>Actinomycetes</taxon>
        <taxon>Micrococcales</taxon>
        <taxon>Intrasporangiaceae</taxon>
        <taxon>Intrasporangium</taxon>
    </lineage>
</organism>
<dbReference type="GO" id="GO:0006260">
    <property type="term" value="P:DNA replication"/>
    <property type="evidence" value="ECO:0007669"/>
    <property type="project" value="UniProtKB-KW"/>
</dbReference>
<dbReference type="Proteomes" id="UP000008914">
    <property type="component" value="Chromosome"/>
</dbReference>
<dbReference type="PRINTS" id="PR00502">
    <property type="entry name" value="NUDIXFAMILY"/>
</dbReference>
<dbReference type="InterPro" id="IPR047127">
    <property type="entry name" value="MutT-like"/>
</dbReference>
<dbReference type="eggNOG" id="COG0494">
    <property type="taxonomic scope" value="Bacteria"/>
</dbReference>
<keyword evidence="15" id="KW-1185">Reference proteome</keyword>
<dbReference type="GO" id="GO:0044715">
    <property type="term" value="F:8-oxo-dGDP phosphatase activity"/>
    <property type="evidence" value="ECO:0007669"/>
    <property type="project" value="TreeGrafter"/>
</dbReference>
<keyword evidence="7 12" id="KW-0378">Hydrolase</keyword>
<comment type="catalytic activity">
    <reaction evidence="10">
        <text>8-oxo-dGTP + H2O = 8-oxo-dGMP + diphosphate + H(+)</text>
        <dbReference type="Rhea" id="RHEA:31575"/>
        <dbReference type="ChEBI" id="CHEBI:15377"/>
        <dbReference type="ChEBI" id="CHEBI:15378"/>
        <dbReference type="ChEBI" id="CHEBI:33019"/>
        <dbReference type="ChEBI" id="CHEBI:63224"/>
        <dbReference type="ChEBI" id="CHEBI:77896"/>
        <dbReference type="EC" id="3.6.1.55"/>
    </reaction>
</comment>
<proteinExistence type="inferred from homology"/>
<dbReference type="PANTHER" id="PTHR47707:SF1">
    <property type="entry name" value="NUDIX HYDROLASE FAMILY PROTEIN"/>
    <property type="match status" value="1"/>
</dbReference>
<dbReference type="Gene3D" id="3.90.79.10">
    <property type="entry name" value="Nucleoside Triphosphate Pyrophosphohydrolase"/>
    <property type="match status" value="1"/>
</dbReference>
<dbReference type="SUPFAM" id="SSF55811">
    <property type="entry name" value="Nudix"/>
    <property type="match status" value="1"/>
</dbReference>
<dbReference type="AlphaFoldDB" id="E6S8F7"/>
<dbReference type="GO" id="GO:0046872">
    <property type="term" value="F:metal ion binding"/>
    <property type="evidence" value="ECO:0007669"/>
    <property type="project" value="UniProtKB-KW"/>
</dbReference>
<dbReference type="InterPro" id="IPR020084">
    <property type="entry name" value="NUDIX_hydrolase_CS"/>
</dbReference>
<keyword evidence="6" id="KW-0227">DNA damage</keyword>
<protein>
    <recommendedName>
        <fullName evidence="11">8-oxo-dGTP diphosphatase</fullName>
        <ecNumber evidence="11">3.6.1.55</ecNumber>
    </recommendedName>
</protein>
<evidence type="ECO:0000259" key="13">
    <source>
        <dbReference type="PROSITE" id="PS51462"/>
    </source>
</evidence>
<accession>E6S8F7</accession>
<dbReference type="PROSITE" id="PS51462">
    <property type="entry name" value="NUDIX"/>
    <property type="match status" value="1"/>
</dbReference>
<evidence type="ECO:0000256" key="8">
    <source>
        <dbReference type="ARBA" id="ARBA00022842"/>
    </source>
</evidence>
<dbReference type="EMBL" id="CP002343">
    <property type="protein sequence ID" value="ADU49119.1"/>
    <property type="molecule type" value="Genomic_DNA"/>
</dbReference>
<evidence type="ECO:0000256" key="7">
    <source>
        <dbReference type="ARBA" id="ARBA00022801"/>
    </source>
</evidence>
<keyword evidence="3" id="KW-0515">Mutator protein</keyword>
<evidence type="ECO:0000256" key="2">
    <source>
        <dbReference type="ARBA" id="ARBA00005582"/>
    </source>
</evidence>
<feature type="domain" description="Nudix hydrolase" evidence="13">
    <location>
        <begin position="8"/>
        <end position="143"/>
    </location>
</feature>
<dbReference type="GO" id="GO:0006281">
    <property type="term" value="P:DNA repair"/>
    <property type="evidence" value="ECO:0007669"/>
    <property type="project" value="UniProtKB-KW"/>
</dbReference>
<dbReference type="InterPro" id="IPR020476">
    <property type="entry name" value="Nudix_hydrolase"/>
</dbReference>
<dbReference type="OrthoDB" id="9804442at2"/>
<evidence type="ECO:0000256" key="9">
    <source>
        <dbReference type="ARBA" id="ARBA00023204"/>
    </source>
</evidence>
<reference evidence="14 15" key="1">
    <citation type="journal article" date="2010" name="Stand. Genomic Sci.">
        <title>Complete genome sequence of Intrasporangium calvum type strain (7 KIP).</title>
        <authorList>
            <person name="Del Rio T.G."/>
            <person name="Chertkov O."/>
            <person name="Yasawong M."/>
            <person name="Lucas S."/>
            <person name="Deshpande S."/>
            <person name="Cheng J.F."/>
            <person name="Detter C."/>
            <person name="Tapia R."/>
            <person name="Han C."/>
            <person name="Goodwin L."/>
            <person name="Pitluck S."/>
            <person name="Liolios K."/>
            <person name="Ivanova N."/>
            <person name="Mavromatis K."/>
            <person name="Pati A."/>
            <person name="Chen A."/>
            <person name="Palaniappan K."/>
            <person name="Land M."/>
            <person name="Hauser L."/>
            <person name="Chang Y.J."/>
            <person name="Jeffries C.D."/>
            <person name="Rohde M."/>
            <person name="Pukall R."/>
            <person name="Sikorski J."/>
            <person name="Goker M."/>
            <person name="Woyke T."/>
            <person name="Bristow J."/>
            <person name="Eisen J.A."/>
            <person name="Markowitz V."/>
            <person name="Hugenholtz P."/>
            <person name="Kyrpides N.C."/>
            <person name="Klenk H.P."/>
            <person name="Lapidus A."/>
        </authorList>
    </citation>
    <scope>NUCLEOTIDE SEQUENCE [LARGE SCALE GENOMIC DNA]</scope>
    <source>
        <strain evidence="15">ATCC 23552 / DSM 43043 / JCM 3097 / NBRC 12989 / 7 KIP</strain>
    </source>
</reference>
<evidence type="ECO:0000256" key="1">
    <source>
        <dbReference type="ARBA" id="ARBA00001946"/>
    </source>
</evidence>
<dbReference type="PROSITE" id="PS00893">
    <property type="entry name" value="NUDIX_BOX"/>
    <property type="match status" value="1"/>
</dbReference>
<sequence length="153" mass="16106">MTTDPRAGLRLVVGAAIVDDLEHPTRLLAARRTEPPALAGGWELPGGKVDAGESPLSAVHREVLEELGVTIRLGPHLPGPLPGATWPLGDRYEMLVWLAEVVDGVPAPIEDHDEVRWLGAAALHDVPWLPADLPIVDALAARLGGAFGGSPKP</sequence>
<evidence type="ECO:0000256" key="5">
    <source>
        <dbReference type="ARBA" id="ARBA00022723"/>
    </source>
</evidence>
<keyword evidence="8" id="KW-0460">Magnesium</keyword>
<dbReference type="HOGENOM" id="CLU_037162_19_0_11"/>
<keyword evidence="9" id="KW-0234">DNA repair</keyword>
<dbReference type="RefSeq" id="WP_013493433.1">
    <property type="nucleotide sequence ID" value="NC_014830.1"/>
</dbReference>
<dbReference type="CDD" id="cd03425">
    <property type="entry name" value="NUDIX_MutT_NudA_like"/>
    <property type="match status" value="1"/>
</dbReference>
<dbReference type="KEGG" id="ica:Intca_2614"/>
<dbReference type="GO" id="GO:0035539">
    <property type="term" value="F:8-oxo-7,8-dihydrodeoxyguanosine triphosphate pyrophosphatase activity"/>
    <property type="evidence" value="ECO:0007669"/>
    <property type="project" value="UniProtKB-EC"/>
</dbReference>
<evidence type="ECO:0000313" key="15">
    <source>
        <dbReference type="Proteomes" id="UP000008914"/>
    </source>
</evidence>